<comment type="similarity">
    <text evidence="1">Belongs to the 'phage' integrase family.</text>
</comment>
<accession>A0A6P1NT40</accession>
<dbReference type="Gene3D" id="1.10.150.130">
    <property type="match status" value="1"/>
</dbReference>
<evidence type="ECO:0000256" key="3">
    <source>
        <dbReference type="ARBA" id="ARBA00023172"/>
    </source>
</evidence>
<dbReference type="Pfam" id="PF00589">
    <property type="entry name" value="Phage_integrase"/>
    <property type="match status" value="1"/>
</dbReference>
<evidence type="ECO:0000313" key="7">
    <source>
        <dbReference type="EMBL" id="QHK22238.1"/>
    </source>
</evidence>
<dbReference type="Gene3D" id="1.10.443.10">
    <property type="entry name" value="Intergrase catalytic core"/>
    <property type="match status" value="1"/>
</dbReference>
<dbReference type="PROSITE" id="PS51900">
    <property type="entry name" value="CB"/>
    <property type="match status" value="1"/>
</dbReference>
<dbReference type="InterPro" id="IPR050090">
    <property type="entry name" value="Tyrosine_recombinase_XerCD"/>
</dbReference>
<dbReference type="EMBL" id="CP047898">
    <property type="protein sequence ID" value="QHK22238.1"/>
    <property type="molecule type" value="Genomic_DNA"/>
</dbReference>
<feature type="domain" description="Core-binding (CB)" evidence="6">
    <location>
        <begin position="1"/>
        <end position="55"/>
    </location>
</feature>
<proteinExistence type="inferred from homology"/>
<dbReference type="InterPro" id="IPR044068">
    <property type="entry name" value="CB"/>
</dbReference>
<dbReference type="AlphaFoldDB" id="A0A6P1NT40"/>
<dbReference type="GO" id="GO:0015074">
    <property type="term" value="P:DNA integration"/>
    <property type="evidence" value="ECO:0007669"/>
    <property type="project" value="InterPro"/>
</dbReference>
<dbReference type="CDD" id="cd01189">
    <property type="entry name" value="INT_ICEBs1_C_like"/>
    <property type="match status" value="1"/>
</dbReference>
<dbReference type="GO" id="GO:0003677">
    <property type="term" value="F:DNA binding"/>
    <property type="evidence" value="ECO:0007669"/>
    <property type="project" value="UniProtKB-UniRule"/>
</dbReference>
<dbReference type="SUPFAM" id="SSF56349">
    <property type="entry name" value="DNA breaking-rejoining enzymes"/>
    <property type="match status" value="1"/>
</dbReference>
<keyword evidence="3" id="KW-0233">DNA recombination</keyword>
<dbReference type="PANTHER" id="PTHR30349:SF64">
    <property type="entry name" value="PROPHAGE INTEGRASE INTD-RELATED"/>
    <property type="match status" value="1"/>
</dbReference>
<keyword evidence="2 4" id="KW-0238">DNA-binding</keyword>
<dbReference type="InterPro" id="IPR010998">
    <property type="entry name" value="Integrase_recombinase_N"/>
</dbReference>
<dbReference type="KEGG" id="psey:GU243_08290"/>
<name>A0A6P1NT40_9MICC</name>
<dbReference type="InterPro" id="IPR013762">
    <property type="entry name" value="Integrase-like_cat_sf"/>
</dbReference>
<protein>
    <submittedName>
        <fullName evidence="7">Tyrosine-type recombinase/integrase</fullName>
    </submittedName>
</protein>
<keyword evidence="8" id="KW-1185">Reference proteome</keyword>
<evidence type="ECO:0000313" key="8">
    <source>
        <dbReference type="Proteomes" id="UP000464186"/>
    </source>
</evidence>
<evidence type="ECO:0000256" key="4">
    <source>
        <dbReference type="PROSITE-ProRule" id="PRU01248"/>
    </source>
</evidence>
<sequence length="288" mass="31200">MSLAVRSCTFSGVELRKVRRSHVETWVKEMIRGGLAAGTVRTRMNNVRSVLHGAVRDRLIAADPSDGVTLPRGRKIEHSMAIPAAADVGRVLAAAEPWFRPYVALCAFAGLRLGEAAAVQLADVDFLRRTLHVQRQVQRAGSGQVEITPPKYGSERSVALPDGLLELLSRHIRDVGVRGAEQWLFVGDHGLPPHQNTVGNWWRKTRAAAGMPALKLHDLRHFYASGLIAAGCDVVTVQRALGHAKATTTLNTYSHLWPTAADRTRAAAGGLMDAALPTSADYLRTSEG</sequence>
<organism evidence="7 8">
    <name type="scientific">Pseudarthrobacter psychrotolerans</name>
    <dbReference type="NCBI Taxonomy" id="2697569"/>
    <lineage>
        <taxon>Bacteria</taxon>
        <taxon>Bacillati</taxon>
        <taxon>Actinomycetota</taxon>
        <taxon>Actinomycetes</taxon>
        <taxon>Micrococcales</taxon>
        <taxon>Micrococcaceae</taxon>
        <taxon>Pseudarthrobacter</taxon>
    </lineage>
</organism>
<reference evidence="7 8" key="1">
    <citation type="submission" date="2020-01" db="EMBL/GenBank/DDBJ databases">
        <title>Pseudarthrobacter psychrotolerans sp. nov., isolated from antarctic soil.</title>
        <authorList>
            <person name="Shin Y."/>
            <person name="Park W."/>
        </authorList>
    </citation>
    <scope>NUCLEOTIDE SEQUENCE [LARGE SCALE GENOMIC DNA]</scope>
    <source>
        <strain evidence="7 8">YJ56</strain>
    </source>
</reference>
<evidence type="ECO:0000259" key="6">
    <source>
        <dbReference type="PROSITE" id="PS51900"/>
    </source>
</evidence>
<dbReference type="Proteomes" id="UP000464186">
    <property type="component" value="Chromosome"/>
</dbReference>
<dbReference type="InterPro" id="IPR002104">
    <property type="entry name" value="Integrase_catalytic"/>
</dbReference>
<dbReference type="InterPro" id="IPR011010">
    <property type="entry name" value="DNA_brk_join_enz"/>
</dbReference>
<feature type="domain" description="Tyr recombinase" evidence="5">
    <location>
        <begin position="77"/>
        <end position="269"/>
    </location>
</feature>
<evidence type="ECO:0000256" key="1">
    <source>
        <dbReference type="ARBA" id="ARBA00008857"/>
    </source>
</evidence>
<dbReference type="PANTHER" id="PTHR30349">
    <property type="entry name" value="PHAGE INTEGRASE-RELATED"/>
    <property type="match status" value="1"/>
</dbReference>
<evidence type="ECO:0000259" key="5">
    <source>
        <dbReference type="PROSITE" id="PS51898"/>
    </source>
</evidence>
<dbReference type="PROSITE" id="PS51898">
    <property type="entry name" value="TYR_RECOMBINASE"/>
    <property type="match status" value="1"/>
</dbReference>
<dbReference type="GO" id="GO:0006310">
    <property type="term" value="P:DNA recombination"/>
    <property type="evidence" value="ECO:0007669"/>
    <property type="project" value="UniProtKB-KW"/>
</dbReference>
<evidence type="ECO:0000256" key="2">
    <source>
        <dbReference type="ARBA" id="ARBA00023125"/>
    </source>
</evidence>
<gene>
    <name evidence="7" type="ORF">GU243_08290</name>
</gene>